<evidence type="ECO:0000256" key="3">
    <source>
        <dbReference type="ARBA" id="ARBA00022525"/>
    </source>
</evidence>
<name>A0ABD1H0C1_SALDI</name>
<proteinExistence type="inferred from homology"/>
<evidence type="ECO:0000256" key="2">
    <source>
        <dbReference type="ARBA" id="ARBA00005592"/>
    </source>
</evidence>
<dbReference type="CDD" id="cd22270">
    <property type="entry name" value="DPBB_kiwellin-like"/>
    <property type="match status" value="1"/>
</dbReference>
<dbReference type="Proteomes" id="UP001567538">
    <property type="component" value="Unassembled WGS sequence"/>
</dbReference>
<keyword evidence="4 5" id="KW-0732">Signal</keyword>
<dbReference type="Gene3D" id="2.40.40.10">
    <property type="entry name" value="RlpA-like domain"/>
    <property type="match status" value="1"/>
</dbReference>
<dbReference type="InterPro" id="IPR036908">
    <property type="entry name" value="RlpA-like_sf"/>
</dbReference>
<dbReference type="GO" id="GO:0005576">
    <property type="term" value="C:extracellular region"/>
    <property type="evidence" value="ECO:0007669"/>
    <property type="project" value="UniProtKB-SubCell"/>
</dbReference>
<evidence type="ECO:0000313" key="7">
    <source>
        <dbReference type="Proteomes" id="UP001567538"/>
    </source>
</evidence>
<protein>
    <submittedName>
        <fullName evidence="6">Kiwellin-1-like</fullName>
    </submittedName>
</protein>
<dbReference type="AlphaFoldDB" id="A0ABD1H0C1"/>
<keyword evidence="3" id="KW-0964">Secreted</keyword>
<evidence type="ECO:0000313" key="6">
    <source>
        <dbReference type="EMBL" id="KAL1549871.1"/>
    </source>
</evidence>
<evidence type="ECO:0000256" key="4">
    <source>
        <dbReference type="ARBA" id="ARBA00022729"/>
    </source>
</evidence>
<comment type="similarity">
    <text evidence="2">Belongs to the kiwellin family.</text>
</comment>
<organism evidence="6 7">
    <name type="scientific">Salvia divinorum</name>
    <name type="common">Maria pastora</name>
    <name type="synonym">Diviner's sage</name>
    <dbReference type="NCBI Taxonomy" id="28513"/>
    <lineage>
        <taxon>Eukaryota</taxon>
        <taxon>Viridiplantae</taxon>
        <taxon>Streptophyta</taxon>
        <taxon>Embryophyta</taxon>
        <taxon>Tracheophyta</taxon>
        <taxon>Spermatophyta</taxon>
        <taxon>Magnoliopsida</taxon>
        <taxon>eudicotyledons</taxon>
        <taxon>Gunneridae</taxon>
        <taxon>Pentapetalae</taxon>
        <taxon>asterids</taxon>
        <taxon>lamiids</taxon>
        <taxon>Lamiales</taxon>
        <taxon>Lamiaceae</taxon>
        <taxon>Nepetoideae</taxon>
        <taxon>Mentheae</taxon>
        <taxon>Salviinae</taxon>
        <taxon>Salvia</taxon>
        <taxon>Salvia subgen. Calosphace</taxon>
    </lineage>
</organism>
<comment type="caution">
    <text evidence="6">The sequence shown here is derived from an EMBL/GenBank/DDBJ whole genome shotgun (WGS) entry which is preliminary data.</text>
</comment>
<feature type="signal peptide" evidence="5">
    <location>
        <begin position="1"/>
        <end position="22"/>
    </location>
</feature>
<feature type="chain" id="PRO_5044767794" evidence="5">
    <location>
        <begin position="23"/>
        <end position="186"/>
    </location>
</feature>
<dbReference type="EMBL" id="JBEAFC010000007">
    <property type="protein sequence ID" value="KAL1549871.1"/>
    <property type="molecule type" value="Genomic_DNA"/>
</dbReference>
<keyword evidence="7" id="KW-1185">Reference proteome</keyword>
<reference evidence="6 7" key="1">
    <citation type="submission" date="2024-06" db="EMBL/GenBank/DDBJ databases">
        <title>A chromosome level genome sequence of Diviner's sage (Salvia divinorum).</title>
        <authorList>
            <person name="Ford S.A."/>
            <person name="Ro D.-K."/>
            <person name="Ness R.W."/>
            <person name="Phillips M.A."/>
        </authorList>
    </citation>
    <scope>NUCLEOTIDE SEQUENCE [LARGE SCALE GENOMIC DNA]</scope>
    <source>
        <strain evidence="6">SAF-2024a</strain>
        <tissue evidence="6">Leaf</tissue>
    </source>
</reference>
<dbReference type="Pfam" id="PF24300">
    <property type="entry name" value="KWL1"/>
    <property type="match status" value="1"/>
</dbReference>
<dbReference type="PANTHER" id="PTHR33191">
    <property type="entry name" value="RIPENING-RELATED PROTEIN 2-RELATED"/>
    <property type="match status" value="1"/>
</dbReference>
<dbReference type="PANTHER" id="PTHR33191:SF58">
    <property type="entry name" value="RIPENING-RELATED PROTEIN 1"/>
    <property type="match status" value="1"/>
</dbReference>
<evidence type="ECO:0000256" key="1">
    <source>
        <dbReference type="ARBA" id="ARBA00004613"/>
    </source>
</evidence>
<gene>
    <name evidence="6" type="ORF">AAHA92_17904</name>
</gene>
<dbReference type="SUPFAM" id="SSF50685">
    <property type="entry name" value="Barwin-like endoglucanases"/>
    <property type="match status" value="1"/>
</dbReference>
<dbReference type="InterPro" id="IPR039271">
    <property type="entry name" value="Kiwellin-like"/>
</dbReference>
<sequence length="186" mass="20341">MRNWSLGALFLALIFSPHLLEARNQTCKPSGKVKGKKPPPGYCNEEDDICCIKGKYYTTYKCSPSLSAATKAVLYITGFEKGGDGYKSSKCEHKYYSDDTPVVSLPTGWYSGGRRCLNNITISGNGKSVEATVVDECDSSKGCDADRDYLPPCSNNVIGASPAVWRALKVPVQDWGYLDITWSDAK</sequence>
<evidence type="ECO:0000256" key="5">
    <source>
        <dbReference type="SAM" id="SignalP"/>
    </source>
</evidence>
<comment type="subcellular location">
    <subcellularLocation>
        <location evidence="1">Secreted</location>
    </subcellularLocation>
</comment>
<accession>A0ABD1H0C1</accession>